<feature type="transmembrane region" description="Helical" evidence="1">
    <location>
        <begin position="227"/>
        <end position="245"/>
    </location>
</feature>
<feature type="transmembrane region" description="Helical" evidence="1">
    <location>
        <begin position="391"/>
        <end position="414"/>
    </location>
</feature>
<feature type="transmembrane region" description="Helical" evidence="1">
    <location>
        <begin position="196"/>
        <end position="215"/>
    </location>
</feature>
<protein>
    <submittedName>
        <fullName evidence="2">Uncharacterized protein</fullName>
    </submittedName>
</protein>
<feature type="transmembrane region" description="Helical" evidence="1">
    <location>
        <begin position="316"/>
        <end position="339"/>
    </location>
</feature>
<feature type="transmembrane region" description="Helical" evidence="1">
    <location>
        <begin position="449"/>
        <end position="472"/>
    </location>
</feature>
<reference evidence="2 3" key="1">
    <citation type="submission" date="2017-10" db="EMBL/GenBank/DDBJ databases">
        <title>Genomics of the genus Arcobacter.</title>
        <authorList>
            <person name="Perez-Cataluna A."/>
            <person name="Figueras M.J."/>
        </authorList>
    </citation>
    <scope>NUCLEOTIDE SEQUENCE [LARGE SCALE GENOMIC DNA]</scope>
    <source>
        <strain evidence="2 3">CECT 8993</strain>
    </source>
</reference>
<proteinExistence type="predicted"/>
<keyword evidence="1" id="KW-0812">Transmembrane</keyword>
<feature type="transmembrane region" description="Helical" evidence="1">
    <location>
        <begin position="6"/>
        <end position="29"/>
    </location>
</feature>
<keyword evidence="1" id="KW-0472">Membrane</keyword>
<feature type="transmembrane region" description="Helical" evidence="1">
    <location>
        <begin position="62"/>
        <end position="82"/>
    </location>
</feature>
<feature type="transmembrane region" description="Helical" evidence="1">
    <location>
        <begin position="288"/>
        <end position="310"/>
    </location>
</feature>
<evidence type="ECO:0000256" key="1">
    <source>
        <dbReference type="SAM" id="Phobius"/>
    </source>
</evidence>
<feature type="transmembrane region" description="Helical" evidence="1">
    <location>
        <begin position="103"/>
        <end position="122"/>
    </location>
</feature>
<evidence type="ECO:0000313" key="3">
    <source>
        <dbReference type="Proteomes" id="UP000290172"/>
    </source>
</evidence>
<gene>
    <name evidence="2" type="ORF">CRV08_10790</name>
</gene>
<accession>A0A4Q0YAS9</accession>
<feature type="transmembrane region" description="Helical" evidence="1">
    <location>
        <begin position="492"/>
        <end position="511"/>
    </location>
</feature>
<dbReference type="Proteomes" id="UP000290172">
    <property type="component" value="Unassembled WGS sequence"/>
</dbReference>
<comment type="caution">
    <text evidence="2">The sequence shown here is derived from an EMBL/GenBank/DDBJ whole genome shotgun (WGS) entry which is preliminary data.</text>
</comment>
<sequence>MEILYTVFYFTISILLSYTFGISLAMFLIPKDYEYINKYIAIPAGYLIYSWLAYIVSGNFDVNGATATYISLLVFFIMFIYVNIRYYKSNNAIYNHFNNLKTILFTSSIITIVILWPMFYYGSETFLSVVNPDLLAGLVDNNYLLDFSNISKPLGFNAYSFVNSMSGSIPPSARFSSTYFALLLNVLLPINTQESLTLAVALFVFALPLSVYSLARVVFNFDHKVSLLAAFLIGISGPTTLSYIYNYLGQNSGIGAMPATMVIIYIFLKNRNLKTFLFASFAINGFYLMYTAMLAYVLAPIGLLLIYLIIKKEIKLFEFLIYLLMLFVVTFIFNYNMVIYLYNSLIGWSNLVAQSLQGQYFLDFLTEEFFGLFFGVVSYNSKASFFSYLPWNLAVLILYFLTIVYAFYLIYFIYRFSFQKDNIESKIFGLGGFIIYAIVWYIYTFDRNYGYAVFKMASWIQFILVIFMAYGFNDLYNNYKNSTTNFYKKFKFLLLSLIVIIAIGGNFLSSMRLTTYAMGHNNVRGSIVNLYNVSGNKDYINLEKDLMKIVSKNESIGLININSIQNELVAFYLRNYKTSIMSHLQLPGDDENLPDIKTNLVVDYYGNIKLAENPFLHENDDYYLISIDKFNNDIVINGNNKNNIYENKTFKLFKNNDIKDLLFTGRGFYRLEHSNKNKDFWWPRDYRWTSEGGEIFILNPDNDKNYNLNFFAYVGYGKEIANRAIEIWVNGTKIDEQKVDYSAKVRTKNFKLNKRLNKIVIKISENVDSLKRPLPLWNKNIPYDYRKLNLLLSDVSIKEIIPIDNKEEYNINYYNFFEIASTLNGIEPNGWASDSISAEFNFNHKVEEMTFNVLFPQIKEVKLPTYLKITVNNEINNIKIDKYGKQDIKIKLKEPTKRINFIINSNQTFNPSHSREDRCINYSYQLMNLSFATGKNNGKI</sequence>
<feature type="transmembrane region" description="Helical" evidence="1">
    <location>
        <begin position="251"/>
        <end position="268"/>
    </location>
</feature>
<name>A0A4Q0YAS9_9BACT</name>
<dbReference type="EMBL" id="PDKJ01000009">
    <property type="protein sequence ID" value="RXJ67407.1"/>
    <property type="molecule type" value="Genomic_DNA"/>
</dbReference>
<organism evidence="2 3">
    <name type="scientific">Halarcobacter ebronensis</name>
    <dbReference type="NCBI Taxonomy" id="1462615"/>
    <lineage>
        <taxon>Bacteria</taxon>
        <taxon>Pseudomonadati</taxon>
        <taxon>Campylobacterota</taxon>
        <taxon>Epsilonproteobacteria</taxon>
        <taxon>Campylobacterales</taxon>
        <taxon>Arcobacteraceae</taxon>
        <taxon>Halarcobacter</taxon>
    </lineage>
</organism>
<keyword evidence="1" id="KW-1133">Transmembrane helix</keyword>
<dbReference type="AlphaFoldDB" id="A0A4Q0YAS9"/>
<feature type="transmembrane region" description="Helical" evidence="1">
    <location>
        <begin position="426"/>
        <end position="443"/>
    </location>
</feature>
<feature type="transmembrane region" description="Helical" evidence="1">
    <location>
        <begin position="36"/>
        <end position="56"/>
    </location>
</feature>
<evidence type="ECO:0000313" key="2">
    <source>
        <dbReference type="EMBL" id="RXJ67407.1"/>
    </source>
</evidence>